<reference evidence="2" key="1">
    <citation type="submission" date="2016-04" db="EMBL/GenBank/DDBJ databases">
        <title>Comparative genomics of biotechnologically important yeasts.</title>
        <authorList>
            <consortium name="DOE Joint Genome Institute"/>
            <person name="Riley R."/>
            <person name="Haridas S."/>
            <person name="Wolfe K.H."/>
            <person name="Lopes M.R."/>
            <person name="Hittinger C.T."/>
            <person name="Goker M."/>
            <person name="Salamov A."/>
            <person name="Wisecaver J."/>
            <person name="Long T.M."/>
            <person name="Aerts A.L."/>
            <person name="Barry K."/>
            <person name="Choi C."/>
            <person name="Clum A."/>
            <person name="Coughlan A.Y."/>
            <person name="Deshpande S."/>
            <person name="Douglass A.P."/>
            <person name="Hanson S.J."/>
            <person name="Klenk H.-P."/>
            <person name="Labutti K."/>
            <person name="Lapidus A."/>
            <person name="Lindquist E."/>
            <person name="Lipzen A."/>
            <person name="Meier-Kolthoff J.P."/>
            <person name="Ohm R.A."/>
            <person name="Otillar R.P."/>
            <person name="Pangilinan J."/>
            <person name="Peng Y."/>
            <person name="Rokas A."/>
            <person name="Rosa C.A."/>
            <person name="Scheuner C."/>
            <person name="Sibirny A.A."/>
            <person name="Slot J.C."/>
            <person name="Stielow J.B."/>
            <person name="Sun H."/>
            <person name="Kurtzman C.P."/>
            <person name="Blackwell M."/>
            <person name="Grigoriev I.V."/>
            <person name="Jeffries T.W."/>
        </authorList>
    </citation>
    <scope>NUCLEOTIDE SEQUENCE [LARGE SCALE GENOMIC DNA]</scope>
    <source>
        <strain evidence="2">NRRL YB-2248</strain>
    </source>
</reference>
<dbReference type="EMBL" id="KV453849">
    <property type="protein sequence ID" value="ODV86995.1"/>
    <property type="molecule type" value="Genomic_DNA"/>
</dbReference>
<dbReference type="Proteomes" id="UP000094801">
    <property type="component" value="Unassembled WGS sequence"/>
</dbReference>
<proteinExistence type="predicted"/>
<accession>A0A1E4T5I2</accession>
<evidence type="ECO:0000313" key="2">
    <source>
        <dbReference type="Proteomes" id="UP000094801"/>
    </source>
</evidence>
<protein>
    <submittedName>
        <fullName evidence="1">Uncharacterized protein</fullName>
    </submittedName>
</protein>
<gene>
    <name evidence="1" type="ORF">CANARDRAFT_175013</name>
</gene>
<name>A0A1E4T5I2_9ASCO</name>
<organism evidence="1 2">
    <name type="scientific">[Candida] arabinofermentans NRRL YB-2248</name>
    <dbReference type="NCBI Taxonomy" id="983967"/>
    <lineage>
        <taxon>Eukaryota</taxon>
        <taxon>Fungi</taxon>
        <taxon>Dikarya</taxon>
        <taxon>Ascomycota</taxon>
        <taxon>Saccharomycotina</taxon>
        <taxon>Pichiomycetes</taxon>
        <taxon>Pichiales</taxon>
        <taxon>Pichiaceae</taxon>
        <taxon>Ogataea</taxon>
        <taxon>Ogataea/Candida clade</taxon>
    </lineage>
</organism>
<sequence>MDHSNHTVWNSVIKRKNTSISQYIIHQNVSSTKNGSLIVVWWLTQFLDCLD</sequence>
<keyword evidence="2" id="KW-1185">Reference proteome</keyword>
<dbReference type="AlphaFoldDB" id="A0A1E4T5I2"/>
<evidence type="ECO:0000313" key="1">
    <source>
        <dbReference type="EMBL" id="ODV86995.1"/>
    </source>
</evidence>